<dbReference type="Pfam" id="PF05973">
    <property type="entry name" value="Gp49"/>
    <property type="match status" value="1"/>
</dbReference>
<reference evidence="1" key="1">
    <citation type="submission" date="2019-11" db="EMBL/GenBank/DDBJ databases">
        <title>Epiphytic Pseudomonas syringae from cherry orchards.</title>
        <authorList>
            <person name="Hulin M.T."/>
        </authorList>
    </citation>
    <scope>NUCLEOTIDE SEQUENCE</scope>
    <source>
        <strain evidence="1">PA-2-5E</strain>
    </source>
</reference>
<dbReference type="InterPro" id="IPR035093">
    <property type="entry name" value="RelE/ParE_toxin_dom_sf"/>
</dbReference>
<organism evidence="1 2">
    <name type="scientific">Pseudomonas syringae</name>
    <dbReference type="NCBI Taxonomy" id="317"/>
    <lineage>
        <taxon>Bacteria</taxon>
        <taxon>Pseudomonadati</taxon>
        <taxon>Pseudomonadota</taxon>
        <taxon>Gammaproteobacteria</taxon>
        <taxon>Pseudomonadales</taxon>
        <taxon>Pseudomonadaceae</taxon>
        <taxon>Pseudomonas</taxon>
    </lineage>
</organism>
<comment type="caution">
    <text evidence="1">The sequence shown here is derived from an EMBL/GenBank/DDBJ whole genome shotgun (WGS) entry which is preliminary data.</text>
</comment>
<dbReference type="Proteomes" id="UP000814010">
    <property type="component" value="Unassembled WGS sequence"/>
</dbReference>
<accession>A0A9Q4A7Q9</accession>
<name>A0A9Q4A7Q9_PSESX</name>
<proteinExistence type="predicted"/>
<evidence type="ECO:0000313" key="2">
    <source>
        <dbReference type="Proteomes" id="UP000814010"/>
    </source>
</evidence>
<dbReference type="AlphaFoldDB" id="A0A9Q4A7Q9"/>
<sequence length="118" mass="13953">MAWDVEYTDEFEDWWVALSENTQEDIDSHVRLLEERGPHLEYPFSSGLHGTRHSHMRELRVQSATKPIRIFYEFDPTRTAILLIGGDKTGDKRFYERMLAVADRLYDDHLAAQQNENR</sequence>
<dbReference type="InterPro" id="IPR009241">
    <property type="entry name" value="HigB-like"/>
</dbReference>
<evidence type="ECO:0000313" key="1">
    <source>
        <dbReference type="EMBL" id="MCF5631726.1"/>
    </source>
</evidence>
<protein>
    <submittedName>
        <fullName evidence="1">Addiction module toxin RelE</fullName>
    </submittedName>
</protein>
<dbReference type="SUPFAM" id="SSF143011">
    <property type="entry name" value="RelE-like"/>
    <property type="match status" value="1"/>
</dbReference>
<dbReference type="EMBL" id="WKAE01000303">
    <property type="protein sequence ID" value="MCF5631726.1"/>
    <property type="molecule type" value="Genomic_DNA"/>
</dbReference>
<gene>
    <name evidence="1" type="ORF">GIV53_21005</name>
</gene>
<dbReference type="RefSeq" id="WP_236424812.1">
    <property type="nucleotide sequence ID" value="NZ_CAWQUS010000144.1"/>
</dbReference>
<dbReference type="Gene3D" id="3.30.2310.20">
    <property type="entry name" value="RelE-like"/>
    <property type="match status" value="1"/>
</dbReference>